<dbReference type="PANTHER" id="PTHR48467:SF1">
    <property type="entry name" value="GLUTAMATE SYNTHASE 1 [NADH], CHLOROPLASTIC-LIKE"/>
    <property type="match status" value="1"/>
</dbReference>
<keyword evidence="6 8" id="KW-0560">Oxidoreductase</keyword>
<evidence type="ECO:0000313" key="13">
    <source>
        <dbReference type="Proteomes" id="UP001162031"/>
    </source>
</evidence>
<feature type="domain" description="FAD/NAD(P)-binding" evidence="11">
    <location>
        <begin position="37"/>
        <end position="200"/>
    </location>
</feature>
<dbReference type="PIRSF" id="PIRSF000362">
    <property type="entry name" value="FNR"/>
    <property type="match status" value="1"/>
</dbReference>
<organism evidence="12 13">
    <name type="scientific">Hyaloperonospora brassicae</name>
    <name type="common">Brassica downy mildew</name>
    <name type="synonym">Peronospora brassicae</name>
    <dbReference type="NCBI Taxonomy" id="162125"/>
    <lineage>
        <taxon>Eukaryota</taxon>
        <taxon>Sar</taxon>
        <taxon>Stramenopiles</taxon>
        <taxon>Oomycota</taxon>
        <taxon>Peronosporomycetes</taxon>
        <taxon>Peronosporales</taxon>
        <taxon>Peronosporaceae</taxon>
        <taxon>Hyaloperonospora</taxon>
    </lineage>
</organism>
<keyword evidence="5 8" id="KW-0521">NADP</keyword>
<feature type="binding site" evidence="10">
    <location>
        <position position="412"/>
    </location>
    <ligand>
        <name>NADP(+)</name>
        <dbReference type="ChEBI" id="CHEBI:58349"/>
    </ligand>
</feature>
<evidence type="ECO:0000256" key="1">
    <source>
        <dbReference type="ARBA" id="ARBA00001974"/>
    </source>
</evidence>
<comment type="catalytic activity">
    <reaction evidence="7 8">
        <text>2 reduced [adrenodoxin] + NADP(+) + H(+) = 2 oxidized [adrenodoxin] + NADPH</text>
        <dbReference type="Rhea" id="RHEA:42312"/>
        <dbReference type="Rhea" id="RHEA-COMP:9998"/>
        <dbReference type="Rhea" id="RHEA-COMP:9999"/>
        <dbReference type="ChEBI" id="CHEBI:15378"/>
        <dbReference type="ChEBI" id="CHEBI:33737"/>
        <dbReference type="ChEBI" id="CHEBI:33738"/>
        <dbReference type="ChEBI" id="CHEBI:57783"/>
        <dbReference type="ChEBI" id="CHEBI:58349"/>
        <dbReference type="EC" id="1.18.1.6"/>
    </reaction>
</comment>
<feature type="binding site" evidence="9">
    <location>
        <position position="405"/>
    </location>
    <ligand>
        <name>FAD</name>
        <dbReference type="ChEBI" id="CHEBI:57692"/>
    </ligand>
</feature>
<accession>A0AAV0U775</accession>
<feature type="binding site" evidence="9">
    <location>
        <begin position="412"/>
        <end position="414"/>
    </location>
    <ligand>
        <name>FAD</name>
        <dbReference type="ChEBI" id="CHEBI:57692"/>
    </ligand>
</feature>
<sequence length="528" mass="57411">MLSRWAHHSVRRLPRTGARPARRFCQSAAAADAPLRRVCVVGSGPAGFYVTKYLLKQHAGVRVDMLEALPTPFGLVRSGVAPDHPEVKSVTTDFDRVAGDDRVCFLGNVCVGKDVTLAELQRHYHAVVLAYGAAQDVELGIPGEQLQGVLAARAFVNWYNGHPACGQLALTLAQTETAVIIGQGNVALDCARLLTKNVDELATTDIAAHAARALGHSSIKKVVVVGRRGSAQAAFTSKEIRELTKLDNVACVVDPKELERSLTPASQQEIQGQRARQRMHDLLRKAADRFERTGDAKRVVQLKFLSLPREILADEHDPSRVKAIRLESTKLEGEPNQQRAVGTGSYEDIPCSLVLRSIGYKSLPIEPDVPFDSRRHVVLNERGRVVSTLSSGEKKPVVGLYCAGWVKRGPTGIIGSNIVDARETVGCMMIDFAAGNFLHSDDNAGDNLGGVEAVKMLVAQRDPDKQLVGWADYARLCAEETRRGQVAGKPREKVTSVTEMLAIAQCAKRQLSSKASRRCATHVDDLHP</sequence>
<evidence type="ECO:0000256" key="9">
    <source>
        <dbReference type="PIRSR" id="PIRSR000362-1"/>
    </source>
</evidence>
<feature type="binding site" evidence="9">
    <location>
        <position position="46"/>
    </location>
    <ligand>
        <name>FAD</name>
        <dbReference type="ChEBI" id="CHEBI:57692"/>
    </ligand>
</feature>
<evidence type="ECO:0000259" key="11">
    <source>
        <dbReference type="Pfam" id="PF07992"/>
    </source>
</evidence>
<feature type="binding site" evidence="10">
    <location>
        <position position="239"/>
    </location>
    <ligand>
        <name>NADP(+)</name>
        <dbReference type="ChEBI" id="CHEBI:58349"/>
    </ligand>
</feature>
<dbReference type="Gene3D" id="3.40.50.720">
    <property type="entry name" value="NAD(P)-binding Rossmann-like Domain"/>
    <property type="match status" value="1"/>
</dbReference>
<keyword evidence="13" id="KW-1185">Reference proteome</keyword>
<keyword evidence="3 8" id="KW-0285">Flavoprotein</keyword>
<dbReference type="Proteomes" id="UP001162031">
    <property type="component" value="Unassembled WGS sequence"/>
</dbReference>
<comment type="cofactor">
    <cofactor evidence="1 8 9">
        <name>FAD</name>
        <dbReference type="ChEBI" id="CHEBI:57692"/>
    </cofactor>
</comment>
<dbReference type="InterPro" id="IPR021163">
    <property type="entry name" value="Ferredox_Rdtase_adrenod"/>
</dbReference>
<reference evidence="12" key="1">
    <citation type="submission" date="2022-12" db="EMBL/GenBank/DDBJ databases">
        <authorList>
            <person name="Webb A."/>
        </authorList>
    </citation>
    <scope>NUCLEOTIDE SEQUENCE</scope>
    <source>
        <strain evidence="12">Hp1</strain>
    </source>
</reference>
<proteinExistence type="inferred from homology"/>
<dbReference type="SUPFAM" id="SSF51971">
    <property type="entry name" value="Nucleotide-binding domain"/>
    <property type="match status" value="1"/>
</dbReference>
<dbReference type="PANTHER" id="PTHR48467">
    <property type="entry name" value="GLUTAMATE SYNTHASE 1 [NADH], CHLOROPLASTIC-LIKE"/>
    <property type="match status" value="1"/>
</dbReference>
<evidence type="ECO:0000256" key="7">
    <source>
        <dbReference type="ARBA" id="ARBA00048933"/>
    </source>
</evidence>
<protein>
    <recommendedName>
        <fullName evidence="8">NADPH:adrenodoxin oxidoreductase, mitochondrial</fullName>
        <ecNumber evidence="8">1.18.1.6</ecNumber>
    </recommendedName>
</protein>
<feature type="binding site" evidence="9">
    <location>
        <position position="75"/>
    </location>
    <ligand>
        <name>FAD</name>
        <dbReference type="ChEBI" id="CHEBI:57692"/>
    </ligand>
</feature>
<evidence type="ECO:0000256" key="5">
    <source>
        <dbReference type="ARBA" id="ARBA00022857"/>
    </source>
</evidence>
<comment type="similarity">
    <text evidence="2 8">Belongs to the ferredoxin--NADP reductase type 1 family.</text>
</comment>
<evidence type="ECO:0000313" key="12">
    <source>
        <dbReference type="EMBL" id="CAI5732755.1"/>
    </source>
</evidence>
<dbReference type="AlphaFoldDB" id="A0AAV0U775"/>
<comment type="subcellular location">
    <subcellularLocation>
        <location evidence="8">Mitochondrion</location>
    </subcellularLocation>
</comment>
<evidence type="ECO:0000256" key="10">
    <source>
        <dbReference type="PIRSR" id="PIRSR000362-2"/>
    </source>
</evidence>
<dbReference type="InterPro" id="IPR036188">
    <property type="entry name" value="FAD/NAD-bd_sf"/>
</dbReference>
<comment type="caution">
    <text evidence="12">The sequence shown here is derived from an EMBL/GenBank/DDBJ whole genome shotgun (WGS) entry which is preliminary data.</text>
</comment>
<keyword evidence="8" id="KW-0496">Mitochondrion</keyword>
<name>A0AAV0U775_HYABA</name>
<feature type="binding site" evidence="10">
    <location>
        <begin position="183"/>
        <end position="186"/>
    </location>
    <ligand>
        <name>NADP(+)</name>
        <dbReference type="ChEBI" id="CHEBI:58349"/>
    </ligand>
</feature>
<dbReference type="InterPro" id="IPR023753">
    <property type="entry name" value="FAD/NAD-binding_dom"/>
</dbReference>
<dbReference type="Gene3D" id="3.50.50.60">
    <property type="entry name" value="FAD/NAD(P)-binding domain"/>
    <property type="match status" value="1"/>
</dbReference>
<dbReference type="GO" id="GO:0005739">
    <property type="term" value="C:mitochondrion"/>
    <property type="evidence" value="ECO:0007669"/>
    <property type="project" value="UniProtKB-SubCell"/>
</dbReference>
<evidence type="ECO:0000256" key="8">
    <source>
        <dbReference type="PIRNR" id="PIRNR000362"/>
    </source>
</evidence>
<feature type="binding site" evidence="10">
    <location>
        <begin position="227"/>
        <end position="228"/>
    </location>
    <ligand>
        <name>NADP(+)</name>
        <dbReference type="ChEBI" id="CHEBI:58349"/>
    </ligand>
</feature>
<gene>
    <name evidence="12" type="ORF">HBR001_LOCUS5620</name>
</gene>
<dbReference type="PRINTS" id="PR00419">
    <property type="entry name" value="ADXRDTASE"/>
</dbReference>
<evidence type="ECO:0000256" key="3">
    <source>
        <dbReference type="ARBA" id="ARBA00022630"/>
    </source>
</evidence>
<evidence type="ECO:0000256" key="2">
    <source>
        <dbReference type="ARBA" id="ARBA00008312"/>
    </source>
</evidence>
<dbReference type="Pfam" id="PF07992">
    <property type="entry name" value="Pyr_redox_2"/>
    <property type="match status" value="1"/>
</dbReference>
<dbReference type="GO" id="GO:0016491">
    <property type="term" value="F:oxidoreductase activity"/>
    <property type="evidence" value="ECO:0007669"/>
    <property type="project" value="UniProtKB-KW"/>
</dbReference>
<keyword evidence="4 8" id="KW-0274">FAD</keyword>
<evidence type="ECO:0000256" key="4">
    <source>
        <dbReference type="ARBA" id="ARBA00022827"/>
    </source>
</evidence>
<evidence type="ECO:0000256" key="6">
    <source>
        <dbReference type="ARBA" id="ARBA00023002"/>
    </source>
</evidence>
<feature type="binding site" evidence="9">
    <location>
        <position position="111"/>
    </location>
    <ligand>
        <name>FAD</name>
        <dbReference type="ChEBI" id="CHEBI:57692"/>
    </ligand>
</feature>
<dbReference type="EC" id="1.18.1.6" evidence="8"/>
<feature type="binding site" evidence="9">
    <location>
        <position position="67"/>
    </location>
    <ligand>
        <name>FAD</name>
        <dbReference type="ChEBI" id="CHEBI:57692"/>
    </ligand>
</feature>
<dbReference type="EMBL" id="CANTFL010001181">
    <property type="protein sequence ID" value="CAI5732755.1"/>
    <property type="molecule type" value="Genomic_DNA"/>
</dbReference>
<dbReference type="InterPro" id="IPR055275">
    <property type="entry name" value="Ferredox_Rdtase"/>
</dbReference>